<evidence type="ECO:0000256" key="4">
    <source>
        <dbReference type="HAMAP-Rule" id="MF_00724"/>
    </source>
</evidence>
<evidence type="ECO:0000256" key="5">
    <source>
        <dbReference type="NCBIfam" id="TIGR00205"/>
    </source>
</evidence>
<reference evidence="7 8" key="1">
    <citation type="submission" date="2019-09" db="EMBL/GenBank/DDBJ databases">
        <title>Polymorphobacter sp. isolated from a lake in China.</title>
        <authorList>
            <person name="Liu Z."/>
        </authorList>
    </citation>
    <scope>NUCLEOTIDE SEQUENCE [LARGE SCALE GENOMIC DNA]</scope>
    <source>
        <strain evidence="7 8">D40P</strain>
    </source>
</reference>
<dbReference type="Proteomes" id="UP000481327">
    <property type="component" value="Unassembled WGS sequence"/>
</dbReference>
<evidence type="ECO:0000256" key="3">
    <source>
        <dbReference type="ARBA" id="ARBA00023143"/>
    </source>
</evidence>
<dbReference type="AlphaFoldDB" id="A0A7C9GMZ9"/>
<evidence type="ECO:0000313" key="8">
    <source>
        <dbReference type="Proteomes" id="UP000481327"/>
    </source>
</evidence>
<evidence type="ECO:0000256" key="1">
    <source>
        <dbReference type="ARBA" id="ARBA00004117"/>
    </source>
</evidence>
<keyword evidence="8" id="KW-1185">Reference proteome</keyword>
<keyword evidence="7" id="KW-0969">Cilium</keyword>
<dbReference type="HAMAP" id="MF_00724">
    <property type="entry name" value="FliE"/>
    <property type="match status" value="1"/>
</dbReference>
<accession>A0A7C9GMZ9</accession>
<feature type="chain" id="PRO_5028807270" description="Flagellar hook-basal body complex protein FliE" evidence="6">
    <location>
        <begin position="26"/>
        <end position="110"/>
    </location>
</feature>
<dbReference type="PANTHER" id="PTHR34653">
    <property type="match status" value="1"/>
</dbReference>
<protein>
    <recommendedName>
        <fullName evidence="4 5">Flagellar hook-basal body complex protein FliE</fullName>
    </recommendedName>
</protein>
<feature type="signal peptide" evidence="6">
    <location>
        <begin position="1"/>
        <end position="25"/>
    </location>
</feature>
<dbReference type="GO" id="GO:0005198">
    <property type="term" value="F:structural molecule activity"/>
    <property type="evidence" value="ECO:0007669"/>
    <property type="project" value="UniProtKB-UniRule"/>
</dbReference>
<name>A0A7C9GMZ9_9SPHN</name>
<keyword evidence="3 4" id="KW-0975">Bacterial flagellum</keyword>
<dbReference type="GO" id="GO:0009425">
    <property type="term" value="C:bacterial-type flagellum basal body"/>
    <property type="evidence" value="ECO:0007669"/>
    <property type="project" value="UniProtKB-SubCell"/>
</dbReference>
<proteinExistence type="inferred from homology"/>
<dbReference type="GO" id="GO:0071973">
    <property type="term" value="P:bacterial-type flagellum-dependent cell motility"/>
    <property type="evidence" value="ECO:0007669"/>
    <property type="project" value="InterPro"/>
</dbReference>
<dbReference type="NCBIfam" id="TIGR00205">
    <property type="entry name" value="fliE"/>
    <property type="match status" value="1"/>
</dbReference>
<keyword evidence="7" id="KW-0282">Flagellum</keyword>
<evidence type="ECO:0000256" key="2">
    <source>
        <dbReference type="ARBA" id="ARBA00009272"/>
    </source>
</evidence>
<organism evidence="7 8">
    <name type="scientific">Sandarakinorhabdus fusca</name>
    <dbReference type="NCBI Taxonomy" id="1439888"/>
    <lineage>
        <taxon>Bacteria</taxon>
        <taxon>Pseudomonadati</taxon>
        <taxon>Pseudomonadota</taxon>
        <taxon>Alphaproteobacteria</taxon>
        <taxon>Sphingomonadales</taxon>
        <taxon>Sphingosinicellaceae</taxon>
        <taxon>Sandarakinorhabdus</taxon>
    </lineage>
</organism>
<dbReference type="InterPro" id="IPR001624">
    <property type="entry name" value="FliE"/>
</dbReference>
<keyword evidence="6" id="KW-0732">Signal</keyword>
<keyword evidence="7" id="KW-0966">Cell projection</keyword>
<dbReference type="GO" id="GO:0003774">
    <property type="term" value="F:cytoskeletal motor activity"/>
    <property type="evidence" value="ECO:0007669"/>
    <property type="project" value="InterPro"/>
</dbReference>
<dbReference type="PRINTS" id="PR01006">
    <property type="entry name" value="FLGHOOKFLIE"/>
</dbReference>
<comment type="subcellular location">
    <subcellularLocation>
        <location evidence="1 4">Bacterial flagellum basal body</location>
    </subcellularLocation>
</comment>
<comment type="similarity">
    <text evidence="2 4">Belongs to the FliE family.</text>
</comment>
<gene>
    <name evidence="4 7" type="primary">fliE</name>
    <name evidence="7" type="ORF">F3168_00970</name>
</gene>
<dbReference type="RefSeq" id="WP_152576301.1">
    <property type="nucleotide sequence ID" value="NZ_JAATJI010000001.1"/>
</dbReference>
<evidence type="ECO:0000313" key="7">
    <source>
        <dbReference type="EMBL" id="MQT15836.1"/>
    </source>
</evidence>
<dbReference type="EMBL" id="WIOL01000001">
    <property type="protein sequence ID" value="MQT15836.1"/>
    <property type="molecule type" value="Genomic_DNA"/>
</dbReference>
<sequence length="110" mass="11337">MLPPIDTRSVMALRAQILARSPALAQVPGVGAAAPAAAPRFDTAMADALKAVSAVQEEAGAASAAFERGDSQDLAGVMIARQKASIAFEATLQVRNKLLGAYKDVMSMPL</sequence>
<dbReference type="PANTHER" id="PTHR34653:SF1">
    <property type="entry name" value="FLAGELLAR HOOK-BASAL BODY COMPLEX PROTEIN FLIE"/>
    <property type="match status" value="1"/>
</dbReference>
<comment type="caution">
    <text evidence="7">The sequence shown here is derived from an EMBL/GenBank/DDBJ whole genome shotgun (WGS) entry which is preliminary data.</text>
</comment>
<dbReference type="Pfam" id="PF02049">
    <property type="entry name" value="FliE"/>
    <property type="match status" value="1"/>
</dbReference>
<dbReference type="OrthoDB" id="8909229at2"/>
<evidence type="ECO:0000256" key="6">
    <source>
        <dbReference type="SAM" id="SignalP"/>
    </source>
</evidence>